<feature type="chain" id="PRO_5043926466" evidence="2">
    <location>
        <begin position="22"/>
        <end position="442"/>
    </location>
</feature>
<dbReference type="RefSeq" id="XP_066081120.1">
    <property type="nucleotide sequence ID" value="XM_066225023.1"/>
</dbReference>
<protein>
    <submittedName>
        <fullName evidence="3">Uncharacterized protein</fullName>
    </submittedName>
</protein>
<dbReference type="KEGG" id="ker:91100004"/>
<proteinExistence type="predicted"/>
<sequence length="442" mass="45387">MRLSSYSRLFGLLTLLTLTRAEQNGTGAGTDTPYFTIESSAATVYYDLKGDNTCSNIFGENWSVVTGMTGPNATAPACEWTRGKSLTELDKVTPIAMNNLLVDNDLLNWCGRIVNVYKADGTPYVMDSGPFFIWDGCEKCGKDDIIDMSAEAIIGLQDQIPQSNSGCDNPQGLRVEVTNDYYWKLQDGGNVIENPTEPDKGSGTFVGPIPTAVTTQGVGSIDWNNPTATQAQSQQVSSATADIPTSSPGAGVSTLTSGAVSHSQTGAGNVPTGRPTSVPQAISYSVLSSSSGGMPSPIVSISQLPTTEVRSSIGSTAIPSAQSSSASGVVGCATTSNGSLPGINAFASDTGVPSVPTSAQSAPVSSSSSVASGNTVPSASGKLGMEIPGSEEAGCEKGTYSCDGLQLRICGDIQSGSSRIGWIPTGQCPTQCEADCGVIMCN</sequence>
<evidence type="ECO:0000313" key="4">
    <source>
        <dbReference type="Proteomes" id="UP001358614"/>
    </source>
</evidence>
<dbReference type="Proteomes" id="UP001358614">
    <property type="component" value="Chromosome 1"/>
</dbReference>
<keyword evidence="2" id="KW-0732">Signal</keyword>
<feature type="region of interest" description="Disordered" evidence="1">
    <location>
        <begin position="353"/>
        <end position="387"/>
    </location>
</feature>
<reference evidence="3 4" key="1">
    <citation type="submission" date="2024-01" db="EMBL/GenBank/DDBJ databases">
        <title>Comparative genomics of Cryptococcus and Kwoniella reveals pathogenesis evolution and contrasting modes of karyotype evolution via chromosome fusion or intercentromeric recombination.</title>
        <authorList>
            <person name="Coelho M.A."/>
            <person name="David-Palma M."/>
            <person name="Shea T."/>
            <person name="Bowers K."/>
            <person name="McGinley-Smith S."/>
            <person name="Mohammad A.W."/>
            <person name="Gnirke A."/>
            <person name="Yurkov A.M."/>
            <person name="Nowrousian M."/>
            <person name="Sun S."/>
            <person name="Cuomo C.A."/>
            <person name="Heitman J."/>
        </authorList>
    </citation>
    <scope>NUCLEOTIDE SEQUENCE [LARGE SCALE GENOMIC DNA]</scope>
    <source>
        <strain evidence="3 4">PYCC6329</strain>
    </source>
</reference>
<name>A0AAX4KBE6_9TREE</name>
<organism evidence="3 4">
    <name type="scientific">Kwoniella europaea PYCC6329</name>
    <dbReference type="NCBI Taxonomy" id="1423913"/>
    <lineage>
        <taxon>Eukaryota</taxon>
        <taxon>Fungi</taxon>
        <taxon>Dikarya</taxon>
        <taxon>Basidiomycota</taxon>
        <taxon>Agaricomycotina</taxon>
        <taxon>Tremellomycetes</taxon>
        <taxon>Tremellales</taxon>
        <taxon>Cryptococcaceae</taxon>
        <taxon>Kwoniella</taxon>
    </lineage>
</organism>
<feature type="compositionally biased region" description="Polar residues" evidence="1">
    <location>
        <begin position="243"/>
        <end position="267"/>
    </location>
</feature>
<gene>
    <name evidence="3" type="ORF">V865_001200</name>
</gene>
<accession>A0AAX4KBE6</accession>
<evidence type="ECO:0000313" key="3">
    <source>
        <dbReference type="EMBL" id="WWD03153.1"/>
    </source>
</evidence>
<dbReference type="EMBL" id="CP144089">
    <property type="protein sequence ID" value="WWD03153.1"/>
    <property type="molecule type" value="Genomic_DNA"/>
</dbReference>
<feature type="region of interest" description="Disordered" evidence="1">
    <location>
        <begin position="224"/>
        <end position="275"/>
    </location>
</feature>
<feature type="compositionally biased region" description="Low complexity" evidence="1">
    <location>
        <begin position="227"/>
        <end position="241"/>
    </location>
</feature>
<evidence type="ECO:0000256" key="2">
    <source>
        <dbReference type="SAM" id="SignalP"/>
    </source>
</evidence>
<dbReference type="GeneID" id="91100004"/>
<keyword evidence="4" id="KW-1185">Reference proteome</keyword>
<feature type="compositionally biased region" description="Low complexity" evidence="1">
    <location>
        <begin position="353"/>
        <end position="372"/>
    </location>
</feature>
<evidence type="ECO:0000256" key="1">
    <source>
        <dbReference type="SAM" id="MobiDB-lite"/>
    </source>
</evidence>
<dbReference type="AlphaFoldDB" id="A0AAX4KBE6"/>
<feature type="signal peptide" evidence="2">
    <location>
        <begin position="1"/>
        <end position="21"/>
    </location>
</feature>